<dbReference type="AlphaFoldDB" id="A0A0N0CUD5"/>
<dbReference type="Proteomes" id="UP000037977">
    <property type="component" value="Unassembled WGS sequence"/>
</dbReference>
<protein>
    <submittedName>
        <fullName evidence="2">Uncharacterized protein</fullName>
    </submittedName>
</protein>
<feature type="signal peptide" evidence="1">
    <location>
        <begin position="1"/>
        <end position="30"/>
    </location>
</feature>
<dbReference type="PATRIC" id="fig|33935.3.peg.3965"/>
<evidence type="ECO:0000256" key="1">
    <source>
        <dbReference type="SAM" id="SignalP"/>
    </source>
</evidence>
<proteinExistence type="predicted"/>
<evidence type="ECO:0000313" key="3">
    <source>
        <dbReference type="Proteomes" id="UP000037977"/>
    </source>
</evidence>
<dbReference type="RefSeq" id="WP_053997257.1">
    <property type="nucleotide sequence ID" value="NZ_CP065643.1"/>
</dbReference>
<dbReference type="OrthoDB" id="9934911at2"/>
<gene>
    <name evidence="2" type="ORF">ADM90_23540</name>
</gene>
<organism evidence="2 3">
    <name type="scientific">Lysinibacillus macroides</name>
    <dbReference type="NCBI Taxonomy" id="33935"/>
    <lineage>
        <taxon>Bacteria</taxon>
        <taxon>Bacillati</taxon>
        <taxon>Bacillota</taxon>
        <taxon>Bacilli</taxon>
        <taxon>Bacillales</taxon>
        <taxon>Bacillaceae</taxon>
        <taxon>Lysinibacillus</taxon>
    </lineage>
</organism>
<reference evidence="2 3" key="1">
    <citation type="submission" date="2015-07" db="EMBL/GenBank/DDBJ databases">
        <title>Genome sequencing project for genomic taxonomy and phylogenomics of Bacillus-like bacteria.</title>
        <authorList>
            <person name="Liu B."/>
            <person name="Wang J."/>
            <person name="Zhu Y."/>
            <person name="Liu G."/>
            <person name="Chen Q."/>
            <person name="Chen Z."/>
            <person name="Che J."/>
            <person name="Ge C."/>
            <person name="Shi H."/>
            <person name="Pan Z."/>
            <person name="Liu X."/>
        </authorList>
    </citation>
    <scope>NUCLEOTIDE SEQUENCE [LARGE SCALE GENOMIC DNA]</scope>
    <source>
        <strain evidence="2 3">DSM 54</strain>
    </source>
</reference>
<dbReference type="EMBL" id="LGCI01000014">
    <property type="protein sequence ID" value="KOY80181.1"/>
    <property type="molecule type" value="Genomic_DNA"/>
</dbReference>
<evidence type="ECO:0000313" key="2">
    <source>
        <dbReference type="EMBL" id="KOY80181.1"/>
    </source>
</evidence>
<comment type="caution">
    <text evidence="2">The sequence shown here is derived from an EMBL/GenBank/DDBJ whole genome shotgun (WGS) entry which is preliminary data.</text>
</comment>
<feature type="chain" id="PRO_5005846163" evidence="1">
    <location>
        <begin position="31"/>
        <end position="204"/>
    </location>
</feature>
<sequence>MTKVKFLKGFVALVCFVLAFSIISPSLAFASESQDADLISPINQETVIVNESDNDTKAENLEIIQDETTQIDDINPPSINNEIEAQPYALPVVPLLAGIVIKKGVEYIVKTSAGRIVKISAHAADQAVARKITGEMIDQALSNGTKYVDILSGERISWLDGAPMNQRTAVLLNKNTDVIDTVYDQKDKKLKWFKSNWQYKGDIK</sequence>
<keyword evidence="1" id="KW-0732">Signal</keyword>
<keyword evidence="3" id="KW-1185">Reference proteome</keyword>
<name>A0A0N0CUD5_9BACI</name>
<accession>A0A0N0CUD5</accession>